<name>A0AAW1JKQ8_POPJA</name>
<dbReference type="EMBL" id="JASPKY010000346">
    <property type="protein sequence ID" value="KAK9704599.1"/>
    <property type="molecule type" value="Genomic_DNA"/>
</dbReference>
<proteinExistence type="predicted"/>
<protein>
    <submittedName>
        <fullName evidence="2">Uncharacterized protein</fullName>
    </submittedName>
</protein>
<feature type="compositionally biased region" description="Basic residues" evidence="1">
    <location>
        <begin position="19"/>
        <end position="28"/>
    </location>
</feature>
<evidence type="ECO:0000313" key="2">
    <source>
        <dbReference type="EMBL" id="KAK9704599.1"/>
    </source>
</evidence>
<evidence type="ECO:0000313" key="3">
    <source>
        <dbReference type="Proteomes" id="UP001458880"/>
    </source>
</evidence>
<accession>A0AAW1JKQ8</accession>
<reference evidence="2 3" key="1">
    <citation type="journal article" date="2024" name="BMC Genomics">
        <title>De novo assembly and annotation of Popillia japonica's genome with initial clues to its potential as an invasive pest.</title>
        <authorList>
            <person name="Cucini C."/>
            <person name="Boschi S."/>
            <person name="Funari R."/>
            <person name="Cardaioli E."/>
            <person name="Iannotti N."/>
            <person name="Marturano G."/>
            <person name="Paoli F."/>
            <person name="Bruttini M."/>
            <person name="Carapelli A."/>
            <person name="Frati F."/>
            <person name="Nardi F."/>
        </authorList>
    </citation>
    <scope>NUCLEOTIDE SEQUENCE [LARGE SCALE GENOMIC DNA]</scope>
    <source>
        <strain evidence="2">DMR45628</strain>
    </source>
</reference>
<sequence>MNTERRIRHPTEEDEIRPKKTRSARRRRDPTEEDEIQPKKTTRFDRRRCGPTAEDHWRPWKKRTNEECNRRCKMRIDRSRKRFEGDHRRK</sequence>
<keyword evidence="3" id="KW-1185">Reference proteome</keyword>
<comment type="caution">
    <text evidence="2">The sequence shown here is derived from an EMBL/GenBank/DDBJ whole genome shotgun (WGS) entry which is preliminary data.</text>
</comment>
<dbReference type="AlphaFoldDB" id="A0AAW1JKQ8"/>
<dbReference type="Proteomes" id="UP001458880">
    <property type="component" value="Unassembled WGS sequence"/>
</dbReference>
<feature type="region of interest" description="Disordered" evidence="1">
    <location>
        <begin position="1"/>
        <end position="56"/>
    </location>
</feature>
<evidence type="ECO:0000256" key="1">
    <source>
        <dbReference type="SAM" id="MobiDB-lite"/>
    </source>
</evidence>
<feature type="compositionally biased region" description="Basic and acidic residues" evidence="1">
    <location>
        <begin position="36"/>
        <end position="56"/>
    </location>
</feature>
<organism evidence="2 3">
    <name type="scientific">Popillia japonica</name>
    <name type="common">Japanese beetle</name>
    <dbReference type="NCBI Taxonomy" id="7064"/>
    <lineage>
        <taxon>Eukaryota</taxon>
        <taxon>Metazoa</taxon>
        <taxon>Ecdysozoa</taxon>
        <taxon>Arthropoda</taxon>
        <taxon>Hexapoda</taxon>
        <taxon>Insecta</taxon>
        <taxon>Pterygota</taxon>
        <taxon>Neoptera</taxon>
        <taxon>Endopterygota</taxon>
        <taxon>Coleoptera</taxon>
        <taxon>Polyphaga</taxon>
        <taxon>Scarabaeiformia</taxon>
        <taxon>Scarabaeidae</taxon>
        <taxon>Rutelinae</taxon>
        <taxon>Popillia</taxon>
    </lineage>
</organism>
<gene>
    <name evidence="2" type="ORF">QE152_g27771</name>
</gene>